<dbReference type="Pfam" id="PF12656">
    <property type="entry name" value="G-patch_2"/>
    <property type="match status" value="1"/>
</dbReference>
<feature type="compositionally biased region" description="Basic residues" evidence="3">
    <location>
        <begin position="346"/>
        <end position="360"/>
    </location>
</feature>
<dbReference type="InterPro" id="IPR045166">
    <property type="entry name" value="Spp2-like"/>
</dbReference>
<sequence length="516" mass="59342">MADEDKSGENDENKATTTPFKMTGFAFKKIAKPKTNLLTTKQIQNDLIDIVDHDNDEKGEIDFVTSIDDNQIQGTRIIESKKDEKSIIIPLIKVNKYRFENENRNNNTCDSAEASPQLPIKNEDDDDDLITKQAKQELIVESKMIDEDQLLPAWQSLLINKLPDEYENDSKCDVSMRPDEPKLNDYEQIPVNVYGAAMLRGMGWKEGAPIGGINKSITPIIEPQLRPRGLGLGADISIRKQLEQKNSNRTTTSQMKDEPILRKGCHVCIEFGPYKGYYGIVENLTGDESIYVQVRLTLTKDAIQILQDLLRIVTKQEYDSESKVINKYRYDEYKKKDSQQQQQHQSRSRSSSRSHSRERRRSSLKDERMDDDGDDGSGEIWIVPKIRVQIVDKKYKNGRYYKEKVVIMETRGNECICRTKDKKILNNVTQSMLRTVIPSLSDPSIQVMILRGRYQGKLAKIDTVDWKHEQAMINLTGYISKPFSIALDDITEFQILCDELEEDNRLNGMDRMNQPK</sequence>
<dbReference type="PANTHER" id="PTHR15818:SF2">
    <property type="entry name" value="G-PATCH DOMAIN AND KOW MOTIFS-CONTAINING PROTEIN"/>
    <property type="match status" value="1"/>
</dbReference>
<dbReference type="PANTHER" id="PTHR15818">
    <property type="entry name" value="G PATCH AND KOW-CONTAINING"/>
    <property type="match status" value="1"/>
</dbReference>
<evidence type="ECO:0000313" key="5">
    <source>
        <dbReference type="EMBL" id="KAH9424691.1"/>
    </source>
</evidence>
<name>A0ABQ8JQY4_DERPT</name>
<keyword evidence="2" id="KW-0539">Nucleus</keyword>
<accession>A0ABQ8JQY4</accession>
<dbReference type="SMART" id="SM00443">
    <property type="entry name" value="G_patch"/>
    <property type="match status" value="1"/>
</dbReference>
<feature type="domain" description="G-patch" evidence="4">
    <location>
        <begin position="191"/>
        <end position="237"/>
    </location>
</feature>
<feature type="region of interest" description="Disordered" evidence="3">
    <location>
        <begin position="105"/>
        <end position="125"/>
    </location>
</feature>
<evidence type="ECO:0000256" key="1">
    <source>
        <dbReference type="ARBA" id="ARBA00004123"/>
    </source>
</evidence>
<dbReference type="PROSITE" id="PS50174">
    <property type="entry name" value="G_PATCH"/>
    <property type="match status" value="1"/>
</dbReference>
<dbReference type="Gene3D" id="2.30.30.30">
    <property type="match status" value="1"/>
</dbReference>
<dbReference type="InterPro" id="IPR000467">
    <property type="entry name" value="G_patch_dom"/>
</dbReference>
<keyword evidence="6" id="KW-1185">Reference proteome</keyword>
<dbReference type="Proteomes" id="UP000887458">
    <property type="component" value="Unassembled WGS sequence"/>
</dbReference>
<evidence type="ECO:0000313" key="6">
    <source>
        <dbReference type="Proteomes" id="UP000887458"/>
    </source>
</evidence>
<dbReference type="InterPro" id="IPR026822">
    <property type="entry name" value="Spp2/MOS2_G-patch"/>
</dbReference>
<evidence type="ECO:0000256" key="2">
    <source>
        <dbReference type="ARBA" id="ARBA00023242"/>
    </source>
</evidence>
<comment type="subcellular location">
    <subcellularLocation>
        <location evidence="1">Nucleus</location>
    </subcellularLocation>
</comment>
<evidence type="ECO:0000256" key="3">
    <source>
        <dbReference type="SAM" id="MobiDB-lite"/>
    </source>
</evidence>
<feature type="region of interest" description="Disordered" evidence="3">
    <location>
        <begin position="331"/>
        <end position="374"/>
    </location>
</feature>
<organism evidence="5 6">
    <name type="scientific">Dermatophagoides pteronyssinus</name>
    <name type="common">European house dust mite</name>
    <dbReference type="NCBI Taxonomy" id="6956"/>
    <lineage>
        <taxon>Eukaryota</taxon>
        <taxon>Metazoa</taxon>
        <taxon>Ecdysozoa</taxon>
        <taxon>Arthropoda</taxon>
        <taxon>Chelicerata</taxon>
        <taxon>Arachnida</taxon>
        <taxon>Acari</taxon>
        <taxon>Acariformes</taxon>
        <taxon>Sarcoptiformes</taxon>
        <taxon>Astigmata</taxon>
        <taxon>Psoroptidia</taxon>
        <taxon>Analgoidea</taxon>
        <taxon>Pyroglyphidae</taxon>
        <taxon>Dermatophagoidinae</taxon>
        <taxon>Dermatophagoides</taxon>
    </lineage>
</organism>
<reference evidence="5 6" key="2">
    <citation type="journal article" date="2022" name="Mol. Biol. Evol.">
        <title>Comparative Genomics Reveals Insights into the Divergent Evolution of Astigmatic Mites and Household Pest Adaptations.</title>
        <authorList>
            <person name="Xiong Q."/>
            <person name="Wan A.T."/>
            <person name="Liu X."/>
            <person name="Fung C.S."/>
            <person name="Xiao X."/>
            <person name="Malainual N."/>
            <person name="Hou J."/>
            <person name="Wang L."/>
            <person name="Wang M."/>
            <person name="Yang K.Y."/>
            <person name="Cui Y."/>
            <person name="Leung E.L."/>
            <person name="Nong W."/>
            <person name="Shin S.K."/>
            <person name="Au S.W."/>
            <person name="Jeong K.Y."/>
            <person name="Chew F.T."/>
            <person name="Hui J.H."/>
            <person name="Leung T.F."/>
            <person name="Tungtrongchitr A."/>
            <person name="Zhong N."/>
            <person name="Liu Z."/>
            <person name="Tsui S.K."/>
        </authorList>
    </citation>
    <scope>NUCLEOTIDE SEQUENCE [LARGE SCALE GENOMIC DNA]</scope>
    <source>
        <strain evidence="5">Derp</strain>
    </source>
</reference>
<dbReference type="EMBL" id="NJHN03000027">
    <property type="protein sequence ID" value="KAH9424691.1"/>
    <property type="molecule type" value="Genomic_DNA"/>
</dbReference>
<reference evidence="5 6" key="1">
    <citation type="journal article" date="2018" name="J. Allergy Clin. Immunol.">
        <title>High-quality assembly of Dermatophagoides pteronyssinus genome and transcriptome reveals a wide range of novel allergens.</title>
        <authorList>
            <person name="Liu X.Y."/>
            <person name="Yang K.Y."/>
            <person name="Wang M.Q."/>
            <person name="Kwok J.S."/>
            <person name="Zeng X."/>
            <person name="Yang Z."/>
            <person name="Xiao X.J."/>
            <person name="Lau C.P."/>
            <person name="Li Y."/>
            <person name="Huang Z.M."/>
            <person name="Ba J.G."/>
            <person name="Yim A.K."/>
            <person name="Ouyang C.Y."/>
            <person name="Ngai S.M."/>
            <person name="Chan T.F."/>
            <person name="Leung E.L."/>
            <person name="Liu L."/>
            <person name="Liu Z.G."/>
            <person name="Tsui S.K."/>
        </authorList>
    </citation>
    <scope>NUCLEOTIDE SEQUENCE [LARGE SCALE GENOMIC DNA]</scope>
    <source>
        <strain evidence="5">Derp</strain>
    </source>
</reference>
<comment type="caution">
    <text evidence="5">The sequence shown here is derived from an EMBL/GenBank/DDBJ whole genome shotgun (WGS) entry which is preliminary data.</text>
</comment>
<evidence type="ECO:0000259" key="4">
    <source>
        <dbReference type="PROSITE" id="PS50174"/>
    </source>
</evidence>
<dbReference type="Pfam" id="PF25088">
    <property type="entry name" value="GPKOW_C"/>
    <property type="match status" value="1"/>
</dbReference>
<proteinExistence type="predicted"/>
<protein>
    <recommendedName>
        <fullName evidence="4">G-patch domain-containing protein</fullName>
    </recommendedName>
</protein>
<dbReference type="InterPro" id="IPR014722">
    <property type="entry name" value="Rib_uL2_dom2"/>
</dbReference>
<gene>
    <name evidence="5" type="ORF">DERP_013920</name>
</gene>